<sequence>MEPSFGVPFSLYRHIYRPRIRQQQQQNQSATLSPTYPPPVHQDAAPLGHNQQPPQPDYHHQQGGYYPPHPDYHPQQGGYSPPHQQNYSQQGYPPPPQQQGHVLPTRTTAEWPAASRILCEQKVVAMVGGGEGPRRDSARLWRRFWLFVAAPIFVSSKSGERGKYRRWR</sequence>
<keyword evidence="3" id="KW-1185">Reference proteome</keyword>
<dbReference type="Proteomes" id="UP001590951">
    <property type="component" value="Unassembled WGS sequence"/>
</dbReference>
<comment type="caution">
    <text evidence="2">The sequence shown here is derived from an EMBL/GenBank/DDBJ whole genome shotgun (WGS) entry which is preliminary data.</text>
</comment>
<feature type="region of interest" description="Disordered" evidence="1">
    <location>
        <begin position="21"/>
        <end position="102"/>
    </location>
</feature>
<accession>A0ABR4AU31</accession>
<evidence type="ECO:0000256" key="1">
    <source>
        <dbReference type="SAM" id="MobiDB-lite"/>
    </source>
</evidence>
<feature type="compositionally biased region" description="Low complexity" evidence="1">
    <location>
        <begin position="73"/>
        <end position="91"/>
    </location>
</feature>
<protein>
    <submittedName>
        <fullName evidence="2">Uncharacterized protein</fullName>
    </submittedName>
</protein>
<evidence type="ECO:0000313" key="3">
    <source>
        <dbReference type="Proteomes" id="UP001590951"/>
    </source>
</evidence>
<name>A0ABR4AU31_9LECA</name>
<proteinExistence type="predicted"/>
<dbReference type="EMBL" id="JBHFEH010000069">
    <property type="protein sequence ID" value="KAL2049205.1"/>
    <property type="molecule type" value="Genomic_DNA"/>
</dbReference>
<organism evidence="2 3">
    <name type="scientific">Lepraria finkii</name>
    <dbReference type="NCBI Taxonomy" id="1340010"/>
    <lineage>
        <taxon>Eukaryota</taxon>
        <taxon>Fungi</taxon>
        <taxon>Dikarya</taxon>
        <taxon>Ascomycota</taxon>
        <taxon>Pezizomycotina</taxon>
        <taxon>Lecanoromycetes</taxon>
        <taxon>OSLEUM clade</taxon>
        <taxon>Lecanoromycetidae</taxon>
        <taxon>Lecanorales</taxon>
        <taxon>Lecanorineae</taxon>
        <taxon>Stereocaulaceae</taxon>
        <taxon>Lepraria</taxon>
    </lineage>
</organism>
<gene>
    <name evidence="2" type="ORF">ABVK25_010555</name>
</gene>
<evidence type="ECO:0000313" key="2">
    <source>
        <dbReference type="EMBL" id="KAL2049205.1"/>
    </source>
</evidence>
<reference evidence="2 3" key="1">
    <citation type="submission" date="2024-09" db="EMBL/GenBank/DDBJ databases">
        <title>Rethinking Asexuality: The Enigmatic Case of Functional Sexual Genes in Lepraria (Stereocaulaceae).</title>
        <authorList>
            <person name="Doellman M."/>
            <person name="Sun Y."/>
            <person name="Barcenas-Pena A."/>
            <person name="Lumbsch H.T."/>
            <person name="Grewe F."/>
        </authorList>
    </citation>
    <scope>NUCLEOTIDE SEQUENCE [LARGE SCALE GENOMIC DNA]</scope>
    <source>
        <strain evidence="2 3">Grewe 0041</strain>
    </source>
</reference>